<accession>A0A2U1CCJ3</accession>
<evidence type="ECO:0000313" key="2">
    <source>
        <dbReference type="Proteomes" id="UP000245778"/>
    </source>
</evidence>
<reference evidence="1 2" key="1">
    <citation type="submission" date="2018-04" db="EMBL/GenBank/DDBJ databases">
        <title>Genomic Encyclopedia of Type Strains, Phase IV (KMG-IV): sequencing the most valuable type-strain genomes for metagenomic binning, comparative biology and taxonomic classification.</title>
        <authorList>
            <person name="Goeker M."/>
        </authorList>
    </citation>
    <scope>NUCLEOTIDE SEQUENCE [LARGE SCALE GENOMIC DNA]</scope>
    <source>
        <strain evidence="1 2">DSM 26588</strain>
    </source>
</reference>
<dbReference type="AlphaFoldDB" id="A0A2U1CCJ3"/>
<comment type="caution">
    <text evidence="1">The sequence shown here is derived from an EMBL/GenBank/DDBJ whole genome shotgun (WGS) entry which is preliminary data.</text>
</comment>
<dbReference type="Proteomes" id="UP000245778">
    <property type="component" value="Unassembled WGS sequence"/>
</dbReference>
<evidence type="ECO:0000313" key="1">
    <source>
        <dbReference type="EMBL" id="PVY58571.1"/>
    </source>
</evidence>
<protein>
    <submittedName>
        <fullName evidence="1">Uncharacterized protein</fullName>
    </submittedName>
</protein>
<sequence>MTTKERVEALWEMLREYFGIETMEQFQREYNRTPCIDISAFVAPGEHPFFPKPK</sequence>
<dbReference type="GeneID" id="93230774"/>
<organism evidence="1 2">
    <name type="scientific">Intestinimonas butyriciproducens</name>
    <dbReference type="NCBI Taxonomy" id="1297617"/>
    <lineage>
        <taxon>Bacteria</taxon>
        <taxon>Bacillati</taxon>
        <taxon>Bacillota</taxon>
        <taxon>Clostridia</taxon>
        <taxon>Eubacteriales</taxon>
        <taxon>Intestinimonas</taxon>
    </lineage>
</organism>
<dbReference type="RefSeq" id="WP_165366587.1">
    <property type="nucleotide sequence ID" value="NZ_CP011524.1"/>
</dbReference>
<name>A0A2U1CCJ3_9FIRM</name>
<gene>
    <name evidence="1" type="ORF">C7373_104167</name>
</gene>
<dbReference type="EMBL" id="QEKK01000004">
    <property type="protein sequence ID" value="PVY58571.1"/>
    <property type="molecule type" value="Genomic_DNA"/>
</dbReference>
<proteinExistence type="predicted"/>